<dbReference type="AlphaFoldDB" id="A0AAE4FCR1"/>
<feature type="compositionally biased region" description="Polar residues" evidence="2">
    <location>
        <begin position="43"/>
        <end position="53"/>
    </location>
</feature>
<evidence type="ECO:0000256" key="3">
    <source>
        <dbReference type="SAM" id="SignalP"/>
    </source>
</evidence>
<organism evidence="4 5">
    <name type="scientific">Morganella morganii</name>
    <name type="common">Proteus morganii</name>
    <dbReference type="NCBI Taxonomy" id="582"/>
    <lineage>
        <taxon>Bacteria</taxon>
        <taxon>Pseudomonadati</taxon>
        <taxon>Pseudomonadota</taxon>
        <taxon>Gammaproteobacteria</taxon>
        <taxon>Enterobacterales</taxon>
        <taxon>Morganellaceae</taxon>
        <taxon>Morganella</taxon>
    </lineage>
</organism>
<keyword evidence="1" id="KW-0175">Coiled coil</keyword>
<evidence type="ECO:0000256" key="2">
    <source>
        <dbReference type="SAM" id="MobiDB-lite"/>
    </source>
</evidence>
<dbReference type="EMBL" id="JAPKIY010000009">
    <property type="protein sequence ID" value="MDS0897456.1"/>
    <property type="molecule type" value="Genomic_DNA"/>
</dbReference>
<evidence type="ECO:0000313" key="4">
    <source>
        <dbReference type="EMBL" id="MDS0897456.1"/>
    </source>
</evidence>
<keyword evidence="3" id="KW-0732">Signal</keyword>
<feature type="compositionally biased region" description="Polar residues" evidence="2">
    <location>
        <begin position="63"/>
        <end position="76"/>
    </location>
</feature>
<feature type="compositionally biased region" description="Low complexity" evidence="2">
    <location>
        <begin position="97"/>
        <end position="109"/>
    </location>
</feature>
<feature type="signal peptide" evidence="3">
    <location>
        <begin position="1"/>
        <end position="22"/>
    </location>
</feature>
<feature type="compositionally biased region" description="Basic residues" evidence="2">
    <location>
        <begin position="77"/>
        <end position="86"/>
    </location>
</feature>
<feature type="non-terminal residue" evidence="4">
    <location>
        <position position="357"/>
    </location>
</feature>
<reference evidence="4" key="1">
    <citation type="submission" date="2023-02" db="EMBL/GenBank/DDBJ databases">
        <title>Detection, antimicrobial susceptibility and genomic characterization of NDM-producing species of Morganellaceae, Yersiniaceae, and Enterobacteriaceae other than Klebsiella.</title>
        <authorList>
            <person name="Camargo C.H."/>
            <person name="Sacchi C.T."/>
            <person name="Campos K.R."/>
        </authorList>
    </citation>
    <scope>NUCLEOTIDE SEQUENCE</scope>
    <source>
        <strain evidence="4">1189_21</strain>
    </source>
</reference>
<dbReference type="Proteomes" id="UP001182247">
    <property type="component" value="Unassembled WGS sequence"/>
</dbReference>
<name>A0AAE4FCR1_MORMO</name>
<accession>A0AAE4FCR1</accession>
<feature type="compositionally biased region" description="Polar residues" evidence="2">
    <location>
        <begin position="87"/>
        <end position="96"/>
    </location>
</feature>
<feature type="region of interest" description="Disordered" evidence="2">
    <location>
        <begin position="43"/>
        <end position="113"/>
    </location>
</feature>
<feature type="chain" id="PRO_5042133106" evidence="3">
    <location>
        <begin position="23"/>
        <end position="357"/>
    </location>
</feature>
<feature type="coiled-coil region" evidence="1">
    <location>
        <begin position="219"/>
        <end position="348"/>
    </location>
</feature>
<dbReference type="Gene3D" id="1.20.5.340">
    <property type="match status" value="1"/>
</dbReference>
<gene>
    <name evidence="4" type="ORF">OSC06_05685</name>
</gene>
<protein>
    <submittedName>
        <fullName evidence="4">Uncharacterized protein</fullName>
    </submittedName>
</protein>
<comment type="caution">
    <text evidence="4">The sequence shown here is derived from an EMBL/GenBank/DDBJ whole genome shotgun (WGS) entry which is preliminary data.</text>
</comment>
<sequence length="357" mass="39316">MRLNIRLCITVALFAAVQPATASEFNQVIEDFDRYIQTEKASGNFPVSVQQPDRSPAKRVTPPVNTAGQATQSQRQGTRKAARTGKRTVSSAQESRTQTAAAQKTDTTTPGISVPAQCENIVVREPVVVTNPVPVGYPQWSPAYLVRDSQKWGGNHRGFVFSPVPSRMTSSLTLTPEALFAIPGEPFRSMTYFSDLPLTVARVLKPETWFTPSDPQKQLRLTRLKLQDVKRELASLNEKYRNVQHNYEQALADIAKKETELSNLALANNELQAAAKGNSAKLTAELEQNRKTIDSLNQQISENLARFGQAEGQVTALTAEKASLEKQIAALNKEKVLADKNLALLESKNADMAKITQ</sequence>
<evidence type="ECO:0000313" key="5">
    <source>
        <dbReference type="Proteomes" id="UP001182247"/>
    </source>
</evidence>
<evidence type="ECO:0000256" key="1">
    <source>
        <dbReference type="SAM" id="Coils"/>
    </source>
</evidence>
<proteinExistence type="predicted"/>